<dbReference type="EMBL" id="LXQA010028205">
    <property type="protein sequence ID" value="MCH94803.1"/>
    <property type="molecule type" value="Genomic_DNA"/>
</dbReference>
<keyword evidence="5 10" id="KW-0418">Kinase</keyword>
<dbReference type="SUPFAM" id="SSF56112">
    <property type="entry name" value="Protein kinase-like (PK-like)"/>
    <property type="match status" value="1"/>
</dbReference>
<dbReference type="Proteomes" id="UP000265520">
    <property type="component" value="Unassembled WGS sequence"/>
</dbReference>
<evidence type="ECO:0000256" key="1">
    <source>
        <dbReference type="ARBA" id="ARBA00012513"/>
    </source>
</evidence>
<keyword evidence="6" id="KW-0067">ATP-binding</keyword>
<dbReference type="FunFam" id="1.10.510.10:FF:001023">
    <property type="entry name" value="Os07g0541700 protein"/>
    <property type="match status" value="1"/>
</dbReference>
<organism evidence="10 11">
    <name type="scientific">Trifolium medium</name>
    <dbReference type="NCBI Taxonomy" id="97028"/>
    <lineage>
        <taxon>Eukaryota</taxon>
        <taxon>Viridiplantae</taxon>
        <taxon>Streptophyta</taxon>
        <taxon>Embryophyta</taxon>
        <taxon>Tracheophyta</taxon>
        <taxon>Spermatophyta</taxon>
        <taxon>Magnoliopsida</taxon>
        <taxon>eudicotyledons</taxon>
        <taxon>Gunneridae</taxon>
        <taxon>Pentapetalae</taxon>
        <taxon>rosids</taxon>
        <taxon>fabids</taxon>
        <taxon>Fabales</taxon>
        <taxon>Fabaceae</taxon>
        <taxon>Papilionoideae</taxon>
        <taxon>50 kb inversion clade</taxon>
        <taxon>NPAAA clade</taxon>
        <taxon>Hologalegina</taxon>
        <taxon>IRL clade</taxon>
        <taxon>Trifolieae</taxon>
        <taxon>Trifolium</taxon>
    </lineage>
</organism>
<dbReference type="GO" id="GO:0004674">
    <property type="term" value="F:protein serine/threonine kinase activity"/>
    <property type="evidence" value="ECO:0007669"/>
    <property type="project" value="UniProtKB-KW"/>
</dbReference>
<accession>A0A392N5D7</accession>
<dbReference type="PROSITE" id="PS50011">
    <property type="entry name" value="PROTEIN_KINASE_DOM"/>
    <property type="match status" value="1"/>
</dbReference>
<evidence type="ECO:0000259" key="9">
    <source>
        <dbReference type="PROSITE" id="PS50011"/>
    </source>
</evidence>
<dbReference type="AlphaFoldDB" id="A0A392N5D7"/>
<feature type="non-terminal residue" evidence="10">
    <location>
        <position position="171"/>
    </location>
</feature>
<sequence length="171" mass="19330">MKEELLRRPSLANGPIILKKELEGLESHMLENSISQAKRNYWIGEEYGLVLCEFMKNGSLHDILHEKKPPPPLTWNVRCKIAVGIAQGLLYLHYDCVPRIVHRDIKPKNILVDDNMEPIIADFGTALCKKVFEDSNSHSTIRKMLSSHVVGTPGYIAPENAYDIVPGRKSD</sequence>
<evidence type="ECO:0000313" key="10">
    <source>
        <dbReference type="EMBL" id="MCH94803.1"/>
    </source>
</evidence>
<reference evidence="10 11" key="1">
    <citation type="journal article" date="2018" name="Front. Plant Sci.">
        <title>Red Clover (Trifolium pratense) and Zigzag Clover (T. medium) - A Picture of Genomic Similarities and Differences.</title>
        <authorList>
            <person name="Dluhosova J."/>
            <person name="Istvanek J."/>
            <person name="Nedelnik J."/>
            <person name="Repkova J."/>
        </authorList>
    </citation>
    <scope>NUCLEOTIDE SEQUENCE [LARGE SCALE GENOMIC DNA]</scope>
    <source>
        <strain evidence="11">cv. 10/8</strain>
        <tissue evidence="10">Leaf</tissue>
    </source>
</reference>
<keyword evidence="3" id="KW-0808">Transferase</keyword>
<evidence type="ECO:0000256" key="5">
    <source>
        <dbReference type="ARBA" id="ARBA00022777"/>
    </source>
</evidence>
<dbReference type="Pfam" id="PF00069">
    <property type="entry name" value="Pkinase"/>
    <property type="match status" value="1"/>
</dbReference>
<dbReference type="PANTHER" id="PTHR47989:SF62">
    <property type="entry name" value="OS05G0423500 PROTEIN"/>
    <property type="match status" value="1"/>
</dbReference>
<feature type="domain" description="Protein kinase" evidence="9">
    <location>
        <begin position="1"/>
        <end position="171"/>
    </location>
</feature>
<evidence type="ECO:0000256" key="7">
    <source>
        <dbReference type="ARBA" id="ARBA00047899"/>
    </source>
</evidence>
<comment type="caution">
    <text evidence="10">The sequence shown here is derived from an EMBL/GenBank/DDBJ whole genome shotgun (WGS) entry which is preliminary data.</text>
</comment>
<evidence type="ECO:0000256" key="6">
    <source>
        <dbReference type="ARBA" id="ARBA00022840"/>
    </source>
</evidence>
<dbReference type="InterPro" id="IPR008271">
    <property type="entry name" value="Ser/Thr_kinase_AS"/>
</dbReference>
<dbReference type="GO" id="GO:0005524">
    <property type="term" value="F:ATP binding"/>
    <property type="evidence" value="ECO:0007669"/>
    <property type="project" value="UniProtKB-KW"/>
</dbReference>
<evidence type="ECO:0000256" key="2">
    <source>
        <dbReference type="ARBA" id="ARBA00022527"/>
    </source>
</evidence>
<dbReference type="PROSITE" id="PS00108">
    <property type="entry name" value="PROTEIN_KINASE_ST"/>
    <property type="match status" value="1"/>
</dbReference>
<evidence type="ECO:0000256" key="3">
    <source>
        <dbReference type="ARBA" id="ARBA00022679"/>
    </source>
</evidence>
<evidence type="ECO:0000256" key="8">
    <source>
        <dbReference type="ARBA" id="ARBA00048679"/>
    </source>
</evidence>
<keyword evidence="11" id="KW-1185">Reference proteome</keyword>
<name>A0A392N5D7_9FABA</name>
<keyword evidence="4" id="KW-0547">Nucleotide-binding</keyword>
<comment type="catalytic activity">
    <reaction evidence="7">
        <text>L-threonyl-[protein] + ATP = O-phospho-L-threonyl-[protein] + ADP + H(+)</text>
        <dbReference type="Rhea" id="RHEA:46608"/>
        <dbReference type="Rhea" id="RHEA-COMP:11060"/>
        <dbReference type="Rhea" id="RHEA-COMP:11605"/>
        <dbReference type="ChEBI" id="CHEBI:15378"/>
        <dbReference type="ChEBI" id="CHEBI:30013"/>
        <dbReference type="ChEBI" id="CHEBI:30616"/>
        <dbReference type="ChEBI" id="CHEBI:61977"/>
        <dbReference type="ChEBI" id="CHEBI:456216"/>
        <dbReference type="EC" id="2.7.11.1"/>
    </reaction>
</comment>
<comment type="catalytic activity">
    <reaction evidence="8">
        <text>L-seryl-[protein] + ATP = O-phospho-L-seryl-[protein] + ADP + H(+)</text>
        <dbReference type="Rhea" id="RHEA:17989"/>
        <dbReference type="Rhea" id="RHEA-COMP:9863"/>
        <dbReference type="Rhea" id="RHEA-COMP:11604"/>
        <dbReference type="ChEBI" id="CHEBI:15378"/>
        <dbReference type="ChEBI" id="CHEBI:29999"/>
        <dbReference type="ChEBI" id="CHEBI:30616"/>
        <dbReference type="ChEBI" id="CHEBI:83421"/>
        <dbReference type="ChEBI" id="CHEBI:456216"/>
        <dbReference type="EC" id="2.7.11.1"/>
    </reaction>
</comment>
<proteinExistence type="predicted"/>
<evidence type="ECO:0000313" key="11">
    <source>
        <dbReference type="Proteomes" id="UP000265520"/>
    </source>
</evidence>
<protein>
    <recommendedName>
        <fullName evidence="1">non-specific serine/threonine protein kinase</fullName>
        <ecNumber evidence="1">2.7.11.1</ecNumber>
    </recommendedName>
</protein>
<dbReference type="InterPro" id="IPR011009">
    <property type="entry name" value="Kinase-like_dom_sf"/>
</dbReference>
<dbReference type="PANTHER" id="PTHR47989">
    <property type="entry name" value="OS01G0750732 PROTEIN"/>
    <property type="match status" value="1"/>
</dbReference>
<dbReference type="Gene3D" id="1.10.510.10">
    <property type="entry name" value="Transferase(Phosphotransferase) domain 1"/>
    <property type="match status" value="1"/>
</dbReference>
<dbReference type="EC" id="2.7.11.1" evidence="1"/>
<keyword evidence="2" id="KW-0723">Serine/threonine-protein kinase</keyword>
<dbReference type="InterPro" id="IPR000719">
    <property type="entry name" value="Prot_kinase_dom"/>
</dbReference>
<evidence type="ECO:0000256" key="4">
    <source>
        <dbReference type="ARBA" id="ARBA00022741"/>
    </source>
</evidence>
<keyword evidence="10" id="KW-0675">Receptor</keyword>